<accession>A0A916T558</accession>
<evidence type="ECO:0000259" key="1">
    <source>
        <dbReference type="Pfam" id="PF01796"/>
    </source>
</evidence>
<evidence type="ECO:0000313" key="3">
    <source>
        <dbReference type="Proteomes" id="UP000621454"/>
    </source>
</evidence>
<comment type="caution">
    <text evidence="2">The sequence shown here is derived from an EMBL/GenBank/DDBJ whole genome shotgun (WGS) entry which is preliminary data.</text>
</comment>
<gene>
    <name evidence="2" type="ORF">GCM10011489_20540</name>
</gene>
<proteinExistence type="predicted"/>
<organism evidence="2 3">
    <name type="scientific">Gordonia jinhuaensis</name>
    <dbReference type="NCBI Taxonomy" id="1517702"/>
    <lineage>
        <taxon>Bacteria</taxon>
        <taxon>Bacillati</taxon>
        <taxon>Actinomycetota</taxon>
        <taxon>Actinomycetes</taxon>
        <taxon>Mycobacteriales</taxon>
        <taxon>Gordoniaceae</taxon>
        <taxon>Gordonia</taxon>
    </lineage>
</organism>
<name>A0A916T558_9ACTN</name>
<keyword evidence="3" id="KW-1185">Reference proteome</keyword>
<reference evidence="2" key="1">
    <citation type="journal article" date="2014" name="Int. J. Syst. Evol. Microbiol.">
        <title>Complete genome sequence of Corynebacterium casei LMG S-19264T (=DSM 44701T), isolated from a smear-ripened cheese.</title>
        <authorList>
            <consortium name="US DOE Joint Genome Institute (JGI-PGF)"/>
            <person name="Walter F."/>
            <person name="Albersmeier A."/>
            <person name="Kalinowski J."/>
            <person name="Ruckert C."/>
        </authorList>
    </citation>
    <scope>NUCLEOTIDE SEQUENCE</scope>
    <source>
        <strain evidence="2">CGMCC 1.12827</strain>
    </source>
</reference>
<reference evidence="2" key="2">
    <citation type="submission" date="2020-09" db="EMBL/GenBank/DDBJ databases">
        <authorList>
            <person name="Sun Q."/>
            <person name="Zhou Y."/>
        </authorList>
    </citation>
    <scope>NUCLEOTIDE SEQUENCE</scope>
    <source>
        <strain evidence="2">CGMCC 1.12827</strain>
    </source>
</reference>
<dbReference type="EMBL" id="BMGC01000012">
    <property type="protein sequence ID" value="GGB32248.1"/>
    <property type="molecule type" value="Genomic_DNA"/>
</dbReference>
<dbReference type="Pfam" id="PF01796">
    <property type="entry name" value="OB_ChsH2_C"/>
    <property type="match status" value="1"/>
</dbReference>
<dbReference type="Proteomes" id="UP000621454">
    <property type="component" value="Unassembled WGS sequence"/>
</dbReference>
<feature type="domain" description="ChsH2 C-terminal OB-fold" evidence="1">
    <location>
        <begin position="3"/>
        <end position="36"/>
    </location>
</feature>
<sequence>MISGLIELDEGCWMRARIVGAEPATLAAGTPVLVEFVRSGPGDHLSGSDRSGQEVTGEVIPVFRVGV</sequence>
<evidence type="ECO:0000313" key="2">
    <source>
        <dbReference type="EMBL" id="GGB32248.1"/>
    </source>
</evidence>
<dbReference type="AlphaFoldDB" id="A0A916T558"/>
<dbReference type="InterPro" id="IPR002878">
    <property type="entry name" value="ChsH2_C"/>
</dbReference>
<protein>
    <recommendedName>
        <fullName evidence="1">ChsH2 C-terminal OB-fold domain-containing protein</fullName>
    </recommendedName>
</protein>